<dbReference type="PANTHER" id="PTHR36456">
    <property type="entry name" value="UPF0232 PROTEIN SCO3875"/>
    <property type="match status" value="1"/>
</dbReference>
<protein>
    <submittedName>
        <fullName evidence="2">DciA family protein</fullName>
    </submittedName>
</protein>
<organism evidence="2 3">
    <name type="scientific">Protaetiibacter mangrovi</name>
    <dbReference type="NCBI Taxonomy" id="2970926"/>
    <lineage>
        <taxon>Bacteria</taxon>
        <taxon>Bacillati</taxon>
        <taxon>Actinomycetota</taxon>
        <taxon>Actinomycetes</taxon>
        <taxon>Micrococcales</taxon>
        <taxon>Microbacteriaceae</taxon>
        <taxon>Protaetiibacter</taxon>
    </lineage>
</organism>
<dbReference type="PANTHER" id="PTHR36456:SF1">
    <property type="entry name" value="UPF0232 PROTEIN SCO3875"/>
    <property type="match status" value="1"/>
</dbReference>
<dbReference type="Proteomes" id="UP001205337">
    <property type="component" value="Unassembled WGS sequence"/>
</dbReference>
<evidence type="ECO:0000313" key="3">
    <source>
        <dbReference type="Proteomes" id="UP001205337"/>
    </source>
</evidence>
<feature type="region of interest" description="Disordered" evidence="1">
    <location>
        <begin position="24"/>
        <end position="50"/>
    </location>
</feature>
<dbReference type="InterPro" id="IPR007922">
    <property type="entry name" value="DciA-like"/>
</dbReference>
<gene>
    <name evidence="2" type="ORF">NUH29_11045</name>
</gene>
<reference evidence="2 3" key="1">
    <citation type="submission" date="2022-08" db="EMBL/GenBank/DDBJ databases">
        <authorList>
            <person name="Li F."/>
        </authorList>
    </citation>
    <scope>NUCLEOTIDE SEQUENCE [LARGE SCALE GENOMIC DNA]</scope>
    <source>
        <strain evidence="2 3">10F1B-8-1</strain>
    </source>
</reference>
<name>A0ABT1ZH93_9MICO</name>
<dbReference type="RefSeq" id="WP_258799176.1">
    <property type="nucleotide sequence ID" value="NZ_JANTHX010000007.1"/>
</dbReference>
<proteinExistence type="predicted"/>
<dbReference type="Pfam" id="PF05258">
    <property type="entry name" value="DciA"/>
    <property type="match status" value="1"/>
</dbReference>
<accession>A0ABT1ZH93</accession>
<feature type="region of interest" description="Disordered" evidence="1">
    <location>
        <begin position="144"/>
        <end position="165"/>
    </location>
</feature>
<comment type="caution">
    <text evidence="2">The sequence shown here is derived from an EMBL/GenBank/DDBJ whole genome shotgun (WGS) entry which is preliminary data.</text>
</comment>
<dbReference type="EMBL" id="JANTHX010000007">
    <property type="protein sequence ID" value="MCS0500083.1"/>
    <property type="molecule type" value="Genomic_DNA"/>
</dbReference>
<evidence type="ECO:0000256" key="1">
    <source>
        <dbReference type="SAM" id="MobiDB-lite"/>
    </source>
</evidence>
<keyword evidence="3" id="KW-1185">Reference proteome</keyword>
<evidence type="ECO:0000313" key="2">
    <source>
        <dbReference type="EMBL" id="MCS0500083.1"/>
    </source>
</evidence>
<sequence>MTGDREPEHIAVYRRMRRIFGDPELRSSDARRRQSASRDETTVPYGTGRDPRELDAVLDALTSSMGWTSPLAKSELLVGWAELIGADVAAHAEPVSVEDGQLTVRCDSTAWAQQLRSMRTTVLARIAERHPAAGIESIRFLGPDAPSWKRGPRAIPGRGPRDTYG</sequence>
<feature type="compositionally biased region" description="Basic and acidic residues" evidence="1">
    <location>
        <begin position="24"/>
        <end position="41"/>
    </location>
</feature>